<evidence type="ECO:0000256" key="2">
    <source>
        <dbReference type="PROSITE-ProRule" id="PRU00703"/>
    </source>
</evidence>
<dbReference type="Gene3D" id="3.10.580.10">
    <property type="entry name" value="CBS-domain"/>
    <property type="match status" value="1"/>
</dbReference>
<keyword evidence="1 2" id="KW-0129">CBS domain</keyword>
<accession>A0A6J4K7P7</accession>
<reference evidence="4" key="1">
    <citation type="submission" date="2020-02" db="EMBL/GenBank/DDBJ databases">
        <authorList>
            <person name="Meier V. D."/>
        </authorList>
    </citation>
    <scope>NUCLEOTIDE SEQUENCE</scope>
    <source>
        <strain evidence="4">AVDCRST_MAG89</strain>
    </source>
</reference>
<gene>
    <name evidence="4" type="ORF">AVDCRST_MAG89-182</name>
</gene>
<dbReference type="InterPro" id="IPR000644">
    <property type="entry name" value="CBS_dom"/>
</dbReference>
<dbReference type="PANTHER" id="PTHR43080">
    <property type="entry name" value="CBS DOMAIN-CONTAINING PROTEIN CBSX3, MITOCHONDRIAL"/>
    <property type="match status" value="1"/>
</dbReference>
<evidence type="ECO:0000259" key="3">
    <source>
        <dbReference type="PROSITE" id="PS51371"/>
    </source>
</evidence>
<dbReference type="AlphaFoldDB" id="A0A6J4K7P7"/>
<keyword evidence="4" id="KW-0560">Oxidoreductase</keyword>
<name>A0A6J4K7P7_9BACT</name>
<dbReference type="PROSITE" id="PS51371">
    <property type="entry name" value="CBS"/>
    <property type="match status" value="2"/>
</dbReference>
<dbReference type="Pfam" id="PF00571">
    <property type="entry name" value="CBS"/>
    <property type="match status" value="2"/>
</dbReference>
<evidence type="ECO:0000313" key="4">
    <source>
        <dbReference type="EMBL" id="CAA9296794.1"/>
    </source>
</evidence>
<dbReference type="PANTHER" id="PTHR43080:SF2">
    <property type="entry name" value="CBS DOMAIN-CONTAINING PROTEIN"/>
    <property type="match status" value="1"/>
</dbReference>
<dbReference type="SUPFAM" id="SSF55021">
    <property type="entry name" value="ACT-like"/>
    <property type="match status" value="1"/>
</dbReference>
<dbReference type="SMART" id="SM00116">
    <property type="entry name" value="CBS"/>
    <property type="match status" value="2"/>
</dbReference>
<dbReference type="InterPro" id="IPR051257">
    <property type="entry name" value="Diverse_CBS-Domain"/>
</dbReference>
<sequence length="223" mass="23871">MLVSKRMTRDPVAVSPGQSLAEALRLTREHRIRHLPVVDGGELVGIVSDRDIRLAMPSPLAAADAEGEAFVRETPVSAIMAREVITIGPWDAVEDAARLLHRHRIGAVPVVDAHGRLLGILSEADVLGAFVELLGPAGASSRLEVAMDDRAGELARAMQVVGEERKVNVCSMMVPPGRPGDRRVAILHVNTIDPREVIQALESAGFEVGWPSLETDLRRGGGA</sequence>
<dbReference type="InterPro" id="IPR045865">
    <property type="entry name" value="ACT-like_dom_sf"/>
</dbReference>
<dbReference type="InterPro" id="IPR046342">
    <property type="entry name" value="CBS_dom_sf"/>
</dbReference>
<dbReference type="GO" id="GO:0003938">
    <property type="term" value="F:IMP dehydrogenase activity"/>
    <property type="evidence" value="ECO:0007669"/>
    <property type="project" value="UniProtKB-EC"/>
</dbReference>
<proteinExistence type="predicted"/>
<dbReference type="CDD" id="cd04584">
    <property type="entry name" value="CBS_pair_AcuB_like"/>
    <property type="match status" value="1"/>
</dbReference>
<dbReference type="EMBL" id="CADCTV010000041">
    <property type="protein sequence ID" value="CAA9296794.1"/>
    <property type="molecule type" value="Genomic_DNA"/>
</dbReference>
<feature type="domain" description="CBS" evidence="3">
    <location>
        <begin position="80"/>
        <end position="137"/>
    </location>
</feature>
<dbReference type="SUPFAM" id="SSF54631">
    <property type="entry name" value="CBS-domain pair"/>
    <property type="match status" value="1"/>
</dbReference>
<dbReference type="EC" id="1.1.1.205" evidence="4"/>
<protein>
    <submittedName>
        <fullName evidence="4">Inosine-5'-monophosphate dehydrogenase</fullName>
        <ecNumber evidence="4">1.1.1.205</ecNumber>
    </submittedName>
</protein>
<feature type="domain" description="CBS" evidence="3">
    <location>
        <begin position="7"/>
        <end position="62"/>
    </location>
</feature>
<organism evidence="4">
    <name type="scientific">uncultured Gemmatimonadota bacterium</name>
    <dbReference type="NCBI Taxonomy" id="203437"/>
    <lineage>
        <taxon>Bacteria</taxon>
        <taxon>Pseudomonadati</taxon>
        <taxon>Gemmatimonadota</taxon>
        <taxon>environmental samples</taxon>
    </lineage>
</organism>
<evidence type="ECO:0000256" key="1">
    <source>
        <dbReference type="ARBA" id="ARBA00023122"/>
    </source>
</evidence>